<dbReference type="PANTHER" id="PTHR21600:SF44">
    <property type="entry name" value="RIBOSOMAL LARGE SUBUNIT PSEUDOURIDINE SYNTHASE D"/>
    <property type="match status" value="1"/>
</dbReference>
<name>A0A5J4SGE6_9ZZZZ</name>
<dbReference type="Gene3D" id="3.10.290.10">
    <property type="entry name" value="RNA-binding S4 domain"/>
    <property type="match status" value="1"/>
</dbReference>
<dbReference type="AlphaFoldDB" id="A0A5J4SGE6"/>
<dbReference type="SUPFAM" id="SSF55174">
    <property type="entry name" value="Alpha-L RNA-binding motif"/>
    <property type="match status" value="1"/>
</dbReference>
<dbReference type="InterPro" id="IPR002942">
    <property type="entry name" value="S4_RNA-bd"/>
</dbReference>
<gene>
    <name evidence="5" type="ORF">EZS27_007309</name>
</gene>
<dbReference type="SMART" id="SM00363">
    <property type="entry name" value="S4"/>
    <property type="match status" value="1"/>
</dbReference>
<dbReference type="NCBIfam" id="TIGR00005">
    <property type="entry name" value="rluA_subfam"/>
    <property type="match status" value="1"/>
</dbReference>
<sequence length="351" mass="40393">MTDDYSEDNDIEPISETAELYEHFRATVDKGQTQIRVDKYLFERIVNVSRNRIQKASEAGYIMVNGNPVKSSYKVKPFDVITVMMNRPRYENEIIPEDIPLNIVYEDEALMVVDKPAGLVVHPGHGNYHGTLVNAIAWYLKDNPDYDSNDPQVGLVHRIDKDTSGLLLIAKTPDAKTNLGLQFYNKTIRRKYNALVWGTVDKNEGTIIGNIARNPKDRMQMTVFSDSEIGKQSITHYQVLERLGYVTLVECVLETGRTHQIRVHMKHIGHILFNDTRYGGHEILKGTHFSKYKQFVNNCFDICPRQALHAKTLGFKHPFTQKEMDFSSSLPQDMALLIDKWRNYISNRELE</sequence>
<feature type="domain" description="RNA-binding S4" evidence="4">
    <location>
        <begin position="35"/>
        <end position="100"/>
    </location>
</feature>
<evidence type="ECO:0000313" key="5">
    <source>
        <dbReference type="EMBL" id="KAA6345117.1"/>
    </source>
</evidence>
<organism evidence="5">
    <name type="scientific">termite gut metagenome</name>
    <dbReference type="NCBI Taxonomy" id="433724"/>
    <lineage>
        <taxon>unclassified sequences</taxon>
        <taxon>metagenomes</taxon>
        <taxon>organismal metagenomes</taxon>
    </lineage>
</organism>
<dbReference type="PROSITE" id="PS50889">
    <property type="entry name" value="S4"/>
    <property type="match status" value="1"/>
</dbReference>
<dbReference type="InterPro" id="IPR006225">
    <property type="entry name" value="PsdUridine_synth_RluC/D"/>
</dbReference>
<keyword evidence="2" id="KW-0694">RNA-binding</keyword>
<dbReference type="GO" id="GO:0003723">
    <property type="term" value="F:RNA binding"/>
    <property type="evidence" value="ECO:0007669"/>
    <property type="project" value="UniProtKB-KW"/>
</dbReference>
<dbReference type="SUPFAM" id="SSF55120">
    <property type="entry name" value="Pseudouridine synthase"/>
    <property type="match status" value="1"/>
</dbReference>
<dbReference type="FunFam" id="3.10.290.10:FF:000016">
    <property type="entry name" value="Pseudouridine synthase"/>
    <property type="match status" value="1"/>
</dbReference>
<dbReference type="InterPro" id="IPR050188">
    <property type="entry name" value="RluA_PseudoU_synthase"/>
</dbReference>
<comment type="similarity">
    <text evidence="1">Belongs to the pseudouridine synthase RluA family.</text>
</comment>
<dbReference type="InterPro" id="IPR036986">
    <property type="entry name" value="S4_RNA-bd_sf"/>
</dbReference>
<evidence type="ECO:0000256" key="2">
    <source>
        <dbReference type="ARBA" id="ARBA00022884"/>
    </source>
</evidence>
<keyword evidence="3 5" id="KW-0413">Isomerase</keyword>
<proteinExistence type="inferred from homology"/>
<dbReference type="InterPro" id="IPR006224">
    <property type="entry name" value="PsdUridine_synth_RluA-like_CS"/>
</dbReference>
<evidence type="ECO:0000259" key="4">
    <source>
        <dbReference type="SMART" id="SM00363"/>
    </source>
</evidence>
<dbReference type="FunFam" id="3.30.2350.10:FF:000006">
    <property type="entry name" value="Pseudouridine synthase"/>
    <property type="match status" value="1"/>
</dbReference>
<dbReference type="InterPro" id="IPR020103">
    <property type="entry name" value="PsdUridine_synth_cat_dom_sf"/>
</dbReference>
<evidence type="ECO:0000256" key="3">
    <source>
        <dbReference type="ARBA" id="ARBA00023235"/>
    </source>
</evidence>
<dbReference type="InterPro" id="IPR006145">
    <property type="entry name" value="PsdUridine_synth_RsuA/RluA"/>
</dbReference>
<dbReference type="CDD" id="cd02869">
    <property type="entry name" value="PseudoU_synth_RluA_like"/>
    <property type="match status" value="1"/>
</dbReference>
<dbReference type="GO" id="GO:0000455">
    <property type="term" value="P:enzyme-directed rRNA pseudouridine synthesis"/>
    <property type="evidence" value="ECO:0007669"/>
    <property type="project" value="TreeGrafter"/>
</dbReference>
<evidence type="ECO:0000256" key="1">
    <source>
        <dbReference type="ARBA" id="ARBA00010876"/>
    </source>
</evidence>
<dbReference type="Gene3D" id="3.30.2350.10">
    <property type="entry name" value="Pseudouridine synthase"/>
    <property type="match status" value="1"/>
</dbReference>
<comment type="caution">
    <text evidence="5">The sequence shown here is derived from an EMBL/GenBank/DDBJ whole genome shotgun (WGS) entry which is preliminary data.</text>
</comment>
<protein>
    <submittedName>
        <fullName evidence="5">Ribosomal large subunit pseudouridine synthase D</fullName>
        <ecNumber evidence="5">5.4.99.23</ecNumber>
    </submittedName>
</protein>
<dbReference type="GO" id="GO:0160140">
    <property type="term" value="F:23S rRNA pseudouridine(1911/1915/1917) synthase activity"/>
    <property type="evidence" value="ECO:0007669"/>
    <property type="project" value="UniProtKB-EC"/>
</dbReference>
<dbReference type="Pfam" id="PF00849">
    <property type="entry name" value="PseudoU_synth_2"/>
    <property type="match status" value="1"/>
</dbReference>
<dbReference type="Pfam" id="PF01479">
    <property type="entry name" value="S4"/>
    <property type="match status" value="1"/>
</dbReference>
<dbReference type="CDD" id="cd00165">
    <property type="entry name" value="S4"/>
    <property type="match status" value="1"/>
</dbReference>
<dbReference type="EC" id="5.4.99.23" evidence="5"/>
<accession>A0A5J4SGE6</accession>
<reference evidence="5" key="1">
    <citation type="submission" date="2019-03" db="EMBL/GenBank/DDBJ databases">
        <title>Single cell metagenomics reveals metabolic interactions within the superorganism composed of flagellate Streblomastix strix and complex community of Bacteroidetes bacteria on its surface.</title>
        <authorList>
            <person name="Treitli S.C."/>
            <person name="Kolisko M."/>
            <person name="Husnik F."/>
            <person name="Keeling P."/>
            <person name="Hampl V."/>
        </authorList>
    </citation>
    <scope>NUCLEOTIDE SEQUENCE</scope>
    <source>
        <strain evidence="5">STM</strain>
    </source>
</reference>
<dbReference type="PANTHER" id="PTHR21600">
    <property type="entry name" value="MITOCHONDRIAL RNA PSEUDOURIDINE SYNTHASE"/>
    <property type="match status" value="1"/>
</dbReference>
<dbReference type="PROSITE" id="PS01129">
    <property type="entry name" value="PSI_RLU"/>
    <property type="match status" value="1"/>
</dbReference>
<dbReference type="EMBL" id="SNRY01000185">
    <property type="protein sequence ID" value="KAA6345117.1"/>
    <property type="molecule type" value="Genomic_DNA"/>
</dbReference>